<evidence type="ECO:0000256" key="2">
    <source>
        <dbReference type="ARBA" id="ARBA00022723"/>
    </source>
</evidence>
<evidence type="ECO:0000313" key="6">
    <source>
        <dbReference type="EMBL" id="KAJ3723570.1"/>
    </source>
</evidence>
<keyword evidence="2" id="KW-0479">Metal-binding</keyword>
<protein>
    <submittedName>
        <fullName evidence="6">Mss4-like protein</fullName>
    </submittedName>
</protein>
<dbReference type="InterPro" id="IPR011057">
    <property type="entry name" value="Mss4-like_sf"/>
</dbReference>
<dbReference type="EMBL" id="JANVFO010000052">
    <property type="protein sequence ID" value="KAJ3723570.1"/>
    <property type="molecule type" value="Genomic_DNA"/>
</dbReference>
<keyword evidence="7" id="KW-1185">Reference proteome</keyword>
<evidence type="ECO:0000256" key="4">
    <source>
        <dbReference type="ARBA" id="ARBA00023239"/>
    </source>
</evidence>
<dbReference type="Proteomes" id="UP001176059">
    <property type="component" value="Unassembled WGS sequence"/>
</dbReference>
<sequence>MSTATTATTATPPSSDILRNGSCLCGAIKFTIKGDPFHYLVCHCKNCQKASGSAFMMNIWFKEEAFKLISGQDALKSYQDTDTDTGKPLSRFFCSNCGSNVFFRMSPDLPRSDVYLIQGPAIEGSEIWTPRKESFPTHKLPWVKHIETRPTEKKSKL</sequence>
<reference evidence="6" key="1">
    <citation type="submission" date="2022-08" db="EMBL/GenBank/DDBJ databases">
        <authorList>
            <consortium name="DOE Joint Genome Institute"/>
            <person name="Min B."/>
            <person name="Sierra-Patev S."/>
            <person name="Naranjo-Ortiz M."/>
            <person name="Looney B."/>
            <person name="Konkel Z."/>
            <person name="Slot J.C."/>
            <person name="Sakamoto Y."/>
            <person name="Steenwyk J.L."/>
            <person name="Rokas A."/>
            <person name="Carro J."/>
            <person name="Camarero S."/>
            <person name="Ferreira P."/>
            <person name="Molpeceres G."/>
            <person name="Ruiz-duenas F.J."/>
            <person name="Serrano A."/>
            <person name="Henrissat B."/>
            <person name="Drula E."/>
            <person name="Hughes K.W."/>
            <person name="Mata J.L."/>
            <person name="Ishikawa N.K."/>
            <person name="Vargas-Isla R."/>
            <person name="Ushijima S."/>
            <person name="Smith C.A."/>
            <person name="Ahrendt S."/>
            <person name="Andreopoulos W."/>
            <person name="He G."/>
            <person name="LaButti K."/>
            <person name="Lipzen A."/>
            <person name="Ng V."/>
            <person name="Riley R."/>
            <person name="Sandor L."/>
            <person name="Barry K."/>
            <person name="Martinez A.T."/>
            <person name="Xiao Y."/>
            <person name="Gibbons J.G."/>
            <person name="Terashima K."/>
            <person name="Hibbett D.S."/>
            <person name="Grigoriev I.V."/>
        </authorList>
    </citation>
    <scope>NUCLEOTIDE SEQUENCE</scope>
    <source>
        <strain evidence="6">ET3784</strain>
    </source>
</reference>
<evidence type="ECO:0000256" key="3">
    <source>
        <dbReference type="ARBA" id="ARBA00022833"/>
    </source>
</evidence>
<dbReference type="GO" id="GO:0016846">
    <property type="term" value="F:carbon-sulfur lyase activity"/>
    <property type="evidence" value="ECO:0007669"/>
    <property type="project" value="InterPro"/>
</dbReference>
<dbReference type="AlphaFoldDB" id="A0AA38MS59"/>
<evidence type="ECO:0000313" key="7">
    <source>
        <dbReference type="Proteomes" id="UP001176059"/>
    </source>
</evidence>
<dbReference type="PROSITE" id="PS51891">
    <property type="entry name" value="CENP_V_GFA"/>
    <property type="match status" value="1"/>
</dbReference>
<keyword evidence="4" id="KW-0456">Lyase</keyword>
<reference evidence="6" key="2">
    <citation type="journal article" date="2023" name="Proc. Natl. Acad. Sci. U.S.A.">
        <title>A global phylogenomic analysis of the shiitake genus Lentinula.</title>
        <authorList>
            <person name="Sierra-Patev S."/>
            <person name="Min B."/>
            <person name="Naranjo-Ortiz M."/>
            <person name="Looney B."/>
            <person name="Konkel Z."/>
            <person name="Slot J.C."/>
            <person name="Sakamoto Y."/>
            <person name="Steenwyk J.L."/>
            <person name="Rokas A."/>
            <person name="Carro J."/>
            <person name="Camarero S."/>
            <person name="Ferreira P."/>
            <person name="Molpeceres G."/>
            <person name="Ruiz-Duenas F.J."/>
            <person name="Serrano A."/>
            <person name="Henrissat B."/>
            <person name="Drula E."/>
            <person name="Hughes K.W."/>
            <person name="Mata J.L."/>
            <person name="Ishikawa N.K."/>
            <person name="Vargas-Isla R."/>
            <person name="Ushijima S."/>
            <person name="Smith C.A."/>
            <person name="Donoghue J."/>
            <person name="Ahrendt S."/>
            <person name="Andreopoulos W."/>
            <person name="He G."/>
            <person name="LaButti K."/>
            <person name="Lipzen A."/>
            <person name="Ng V."/>
            <person name="Riley R."/>
            <person name="Sandor L."/>
            <person name="Barry K."/>
            <person name="Martinez A.T."/>
            <person name="Xiao Y."/>
            <person name="Gibbons J.G."/>
            <person name="Terashima K."/>
            <person name="Grigoriev I.V."/>
            <person name="Hibbett D."/>
        </authorList>
    </citation>
    <scope>NUCLEOTIDE SEQUENCE</scope>
    <source>
        <strain evidence="6">ET3784</strain>
    </source>
</reference>
<evidence type="ECO:0000256" key="1">
    <source>
        <dbReference type="ARBA" id="ARBA00005495"/>
    </source>
</evidence>
<organism evidence="6 7">
    <name type="scientific">Lentinula guzmanii</name>
    <dbReference type="NCBI Taxonomy" id="2804957"/>
    <lineage>
        <taxon>Eukaryota</taxon>
        <taxon>Fungi</taxon>
        <taxon>Dikarya</taxon>
        <taxon>Basidiomycota</taxon>
        <taxon>Agaricomycotina</taxon>
        <taxon>Agaricomycetes</taxon>
        <taxon>Agaricomycetidae</taxon>
        <taxon>Agaricales</taxon>
        <taxon>Marasmiineae</taxon>
        <taxon>Omphalotaceae</taxon>
        <taxon>Lentinula</taxon>
    </lineage>
</organism>
<keyword evidence="3" id="KW-0862">Zinc</keyword>
<dbReference type="Gene3D" id="3.90.1590.10">
    <property type="entry name" value="glutathione-dependent formaldehyde- activating enzyme (gfa)"/>
    <property type="match status" value="1"/>
</dbReference>
<comment type="similarity">
    <text evidence="1">Belongs to the Gfa family.</text>
</comment>
<dbReference type="PANTHER" id="PTHR33337">
    <property type="entry name" value="GFA DOMAIN-CONTAINING PROTEIN"/>
    <property type="match status" value="1"/>
</dbReference>
<evidence type="ECO:0000259" key="5">
    <source>
        <dbReference type="PROSITE" id="PS51891"/>
    </source>
</evidence>
<dbReference type="GO" id="GO:0046872">
    <property type="term" value="F:metal ion binding"/>
    <property type="evidence" value="ECO:0007669"/>
    <property type="project" value="UniProtKB-KW"/>
</dbReference>
<name>A0AA38MS59_9AGAR</name>
<dbReference type="Pfam" id="PF04828">
    <property type="entry name" value="GFA"/>
    <property type="match status" value="1"/>
</dbReference>
<dbReference type="SUPFAM" id="SSF51316">
    <property type="entry name" value="Mss4-like"/>
    <property type="match status" value="1"/>
</dbReference>
<proteinExistence type="inferred from homology"/>
<dbReference type="InterPro" id="IPR006913">
    <property type="entry name" value="CENP-V/GFA"/>
</dbReference>
<feature type="domain" description="CENP-V/GFA" evidence="5">
    <location>
        <begin position="19"/>
        <end position="129"/>
    </location>
</feature>
<accession>A0AA38MS59</accession>
<comment type="caution">
    <text evidence="6">The sequence shown here is derived from an EMBL/GenBank/DDBJ whole genome shotgun (WGS) entry which is preliminary data.</text>
</comment>
<gene>
    <name evidence="6" type="ORF">DFJ43DRAFT_1003434</name>
</gene>
<dbReference type="PANTHER" id="PTHR33337:SF39">
    <property type="entry name" value="DUF636 DOMAIN PROTEIN (AFU_ORTHOLOGUE AFUA_6G11530)"/>
    <property type="match status" value="1"/>
</dbReference>